<dbReference type="GO" id="GO:0042742">
    <property type="term" value="P:defense response to bacterium"/>
    <property type="evidence" value="ECO:0007669"/>
    <property type="project" value="TreeGrafter"/>
</dbReference>
<comment type="function">
    <text evidence="1">Has antibacterial activity.</text>
</comment>
<evidence type="ECO:0000256" key="5">
    <source>
        <dbReference type="ARBA" id="ARBA00023157"/>
    </source>
</evidence>
<name>A0AAW0HWT0_MYOGA</name>
<dbReference type="GO" id="GO:0031731">
    <property type="term" value="F:CCR6 chemokine receptor binding"/>
    <property type="evidence" value="ECO:0007669"/>
    <property type="project" value="TreeGrafter"/>
</dbReference>
<keyword evidence="4" id="KW-0732">Signal</keyword>
<evidence type="ECO:0000313" key="6">
    <source>
        <dbReference type="EMBL" id="KAK7806543.1"/>
    </source>
</evidence>
<dbReference type="GO" id="GO:0060326">
    <property type="term" value="P:cell chemotaxis"/>
    <property type="evidence" value="ECO:0007669"/>
    <property type="project" value="TreeGrafter"/>
</dbReference>
<comment type="caution">
    <text evidence="6">The sequence shown here is derived from an EMBL/GenBank/DDBJ whole genome shotgun (WGS) entry which is preliminary data.</text>
</comment>
<evidence type="ECO:0000313" key="7">
    <source>
        <dbReference type="Proteomes" id="UP001488838"/>
    </source>
</evidence>
<dbReference type="PANTHER" id="PTHR20515">
    <property type="entry name" value="BETA-DEFENSIN"/>
    <property type="match status" value="1"/>
</dbReference>
<dbReference type="AlphaFoldDB" id="A0AAW0HWT0"/>
<dbReference type="PANTHER" id="PTHR20515:SF3">
    <property type="entry name" value="BETA-DEFENSIN 109B-RELATED"/>
    <property type="match status" value="1"/>
</dbReference>
<keyword evidence="3" id="KW-0964">Secreted</keyword>
<accession>A0AAW0HWT0</accession>
<sequence>MYSENIFISQRERYSVQNYYAFAGEDADALAFTHWANRCPGFFSAVRSGLGAAETHCFNLEGICRRDICKMIEDEIGGCRRRWKCCRMCSGLNAEGNM</sequence>
<protein>
    <submittedName>
        <fullName evidence="6">Uncharacterized protein</fullName>
    </submittedName>
</protein>
<comment type="subcellular location">
    <subcellularLocation>
        <location evidence="2">Secreted</location>
    </subcellularLocation>
</comment>
<proteinExistence type="predicted"/>
<dbReference type="Proteomes" id="UP001488838">
    <property type="component" value="Unassembled WGS sequence"/>
</dbReference>
<dbReference type="GO" id="GO:0042056">
    <property type="term" value="F:chemoattractant activity"/>
    <property type="evidence" value="ECO:0007669"/>
    <property type="project" value="TreeGrafter"/>
</dbReference>
<keyword evidence="5" id="KW-1015">Disulfide bond</keyword>
<evidence type="ECO:0000256" key="1">
    <source>
        <dbReference type="ARBA" id="ARBA00002878"/>
    </source>
</evidence>
<evidence type="ECO:0000256" key="4">
    <source>
        <dbReference type="ARBA" id="ARBA00022729"/>
    </source>
</evidence>
<evidence type="ECO:0000256" key="3">
    <source>
        <dbReference type="ARBA" id="ARBA00022525"/>
    </source>
</evidence>
<keyword evidence="7" id="KW-1185">Reference proteome</keyword>
<organism evidence="6 7">
    <name type="scientific">Myodes glareolus</name>
    <name type="common">Bank vole</name>
    <name type="synonym">Clethrionomys glareolus</name>
    <dbReference type="NCBI Taxonomy" id="447135"/>
    <lineage>
        <taxon>Eukaryota</taxon>
        <taxon>Metazoa</taxon>
        <taxon>Chordata</taxon>
        <taxon>Craniata</taxon>
        <taxon>Vertebrata</taxon>
        <taxon>Euteleostomi</taxon>
        <taxon>Mammalia</taxon>
        <taxon>Eutheria</taxon>
        <taxon>Euarchontoglires</taxon>
        <taxon>Glires</taxon>
        <taxon>Rodentia</taxon>
        <taxon>Myomorpha</taxon>
        <taxon>Muroidea</taxon>
        <taxon>Cricetidae</taxon>
        <taxon>Arvicolinae</taxon>
        <taxon>Myodes</taxon>
    </lineage>
</organism>
<gene>
    <name evidence="6" type="ORF">U0070_016633</name>
</gene>
<dbReference type="EMBL" id="JBBHLL010000299">
    <property type="protein sequence ID" value="KAK7806543.1"/>
    <property type="molecule type" value="Genomic_DNA"/>
</dbReference>
<evidence type="ECO:0000256" key="2">
    <source>
        <dbReference type="ARBA" id="ARBA00004613"/>
    </source>
</evidence>
<reference evidence="6 7" key="1">
    <citation type="journal article" date="2023" name="bioRxiv">
        <title>Conserved and derived expression patterns and positive selection on dental genes reveal complex evolutionary context of ever-growing rodent molars.</title>
        <authorList>
            <person name="Calamari Z.T."/>
            <person name="Song A."/>
            <person name="Cohen E."/>
            <person name="Akter M."/>
            <person name="Roy R.D."/>
            <person name="Hallikas O."/>
            <person name="Christensen M.M."/>
            <person name="Li P."/>
            <person name="Marangoni P."/>
            <person name="Jernvall J."/>
            <person name="Klein O.D."/>
        </authorList>
    </citation>
    <scope>NUCLEOTIDE SEQUENCE [LARGE SCALE GENOMIC DNA]</scope>
    <source>
        <strain evidence="6">V071</strain>
    </source>
</reference>
<dbReference type="GO" id="GO:0005615">
    <property type="term" value="C:extracellular space"/>
    <property type="evidence" value="ECO:0007669"/>
    <property type="project" value="TreeGrafter"/>
</dbReference>